<dbReference type="Gene3D" id="3.40.1350.10">
    <property type="match status" value="1"/>
</dbReference>
<accession>A0ABV7RQF9</accession>
<evidence type="ECO:0000313" key="1">
    <source>
        <dbReference type="EMBL" id="MFC3551064.1"/>
    </source>
</evidence>
<evidence type="ECO:0008006" key="3">
    <source>
        <dbReference type="Google" id="ProtNLM"/>
    </source>
</evidence>
<protein>
    <recommendedName>
        <fullName evidence="3">DUF4365 domain-containing protein</fullName>
    </recommendedName>
</protein>
<comment type="caution">
    <text evidence="1">The sequence shown here is derived from an EMBL/GenBank/DDBJ whole genome shotgun (WGS) entry which is preliminary data.</text>
</comment>
<evidence type="ECO:0000313" key="2">
    <source>
        <dbReference type="Proteomes" id="UP001595740"/>
    </source>
</evidence>
<dbReference type="InterPro" id="IPR011856">
    <property type="entry name" value="tRNA_endonuc-like_dom_sf"/>
</dbReference>
<reference evidence="2" key="1">
    <citation type="journal article" date="2019" name="Int. J. Syst. Evol. Microbiol.">
        <title>The Global Catalogue of Microorganisms (GCM) 10K type strain sequencing project: providing services to taxonomists for standard genome sequencing and annotation.</title>
        <authorList>
            <consortium name="The Broad Institute Genomics Platform"/>
            <consortium name="The Broad Institute Genome Sequencing Center for Infectious Disease"/>
            <person name="Wu L."/>
            <person name="Ma J."/>
        </authorList>
    </citation>
    <scope>NUCLEOTIDE SEQUENCE [LARGE SCALE GENOMIC DNA]</scope>
    <source>
        <strain evidence="2">KCTC 42875</strain>
    </source>
</reference>
<dbReference type="EMBL" id="JBHRXK010000003">
    <property type="protein sequence ID" value="MFC3551064.1"/>
    <property type="molecule type" value="Genomic_DNA"/>
</dbReference>
<sequence length="144" mass="16040">MSAAGGNVTTKMLGDAGEHYALSQFTFAGKPASKMPDGWTGYDLAVESGQGLVRVSVKTRSETASWKAGSWFIFDERLECDWLVFLFLPVNVAVRSWVVPFSVAREFGNKPLPTRKDPHNRDVSFAKLNREPLARYENNWGLSP</sequence>
<name>A0ABV7RQF9_9GAMM</name>
<dbReference type="Proteomes" id="UP001595740">
    <property type="component" value="Unassembled WGS sequence"/>
</dbReference>
<gene>
    <name evidence="1" type="ORF">ACFOLC_08530</name>
</gene>
<proteinExistence type="predicted"/>
<keyword evidence="2" id="KW-1185">Reference proteome</keyword>
<dbReference type="RefSeq" id="WP_386758818.1">
    <property type="nucleotide sequence ID" value="NZ_JBHRXK010000003.1"/>
</dbReference>
<organism evidence="1 2">
    <name type="scientific">Lysobacter cavernae</name>
    <dbReference type="NCBI Taxonomy" id="1685901"/>
    <lineage>
        <taxon>Bacteria</taxon>
        <taxon>Pseudomonadati</taxon>
        <taxon>Pseudomonadota</taxon>
        <taxon>Gammaproteobacteria</taxon>
        <taxon>Lysobacterales</taxon>
        <taxon>Lysobacteraceae</taxon>
        <taxon>Lysobacter</taxon>
    </lineage>
</organism>